<dbReference type="EMBL" id="JACHMH010000001">
    <property type="protein sequence ID" value="MBB4675628.1"/>
    <property type="molecule type" value="Genomic_DNA"/>
</dbReference>
<comment type="caution">
    <text evidence="1">The sequence shown here is derived from an EMBL/GenBank/DDBJ whole genome shotgun (WGS) entry which is preliminary data.</text>
</comment>
<protein>
    <submittedName>
        <fullName evidence="1">Uncharacterized protein</fullName>
    </submittedName>
</protein>
<evidence type="ECO:0000313" key="2">
    <source>
        <dbReference type="Proteomes" id="UP000533598"/>
    </source>
</evidence>
<keyword evidence="2" id="KW-1185">Reference proteome</keyword>
<proteinExistence type="predicted"/>
<accession>A0A7W7C6V2</accession>
<name>A0A7W7C6V2_9PSEU</name>
<gene>
    <name evidence="1" type="ORF">HNR67_001746</name>
</gene>
<sequence length="237" mass="27022">MLVVLAIMVALTGDRRRLLGELEEQKHLVRSYGDALWEQHPRNFRVLSWEQTAYIEANGDTREFIVIHAVIEGQDAPFVRLRFGAGWPQPKRYQRKVSVNVRSVAVDGRAGTRFRVTKDWMPDGRISVMSHFTTPAAVGTDVRLRMEWFWPGKSVPLTSRRNPDDFTFKFGNPVERAVYKVILPLGATVYWEPIGFRTGDGVATLAVDESGERTQVTVEVQRMPVSRKVGVRLELKK</sequence>
<dbReference type="RefSeq" id="WP_185001578.1">
    <property type="nucleotide sequence ID" value="NZ_BAAAUI010000031.1"/>
</dbReference>
<dbReference type="Proteomes" id="UP000533598">
    <property type="component" value="Unassembled WGS sequence"/>
</dbReference>
<dbReference type="AlphaFoldDB" id="A0A7W7C6V2"/>
<organism evidence="1 2">
    <name type="scientific">Crossiella cryophila</name>
    <dbReference type="NCBI Taxonomy" id="43355"/>
    <lineage>
        <taxon>Bacteria</taxon>
        <taxon>Bacillati</taxon>
        <taxon>Actinomycetota</taxon>
        <taxon>Actinomycetes</taxon>
        <taxon>Pseudonocardiales</taxon>
        <taxon>Pseudonocardiaceae</taxon>
        <taxon>Crossiella</taxon>
    </lineage>
</organism>
<evidence type="ECO:0000313" key="1">
    <source>
        <dbReference type="EMBL" id="MBB4675628.1"/>
    </source>
</evidence>
<reference evidence="1 2" key="1">
    <citation type="submission" date="2020-08" db="EMBL/GenBank/DDBJ databases">
        <title>Sequencing the genomes of 1000 actinobacteria strains.</title>
        <authorList>
            <person name="Klenk H.-P."/>
        </authorList>
    </citation>
    <scope>NUCLEOTIDE SEQUENCE [LARGE SCALE GENOMIC DNA]</scope>
    <source>
        <strain evidence="1 2">DSM 44230</strain>
    </source>
</reference>